<proteinExistence type="predicted"/>
<dbReference type="EMBL" id="SKBN01000024">
    <property type="protein sequence ID" value="TGJ86650.1"/>
    <property type="molecule type" value="Genomic_DNA"/>
</dbReference>
<gene>
    <name evidence="2" type="ORF">E0Z10_g2082</name>
</gene>
<feature type="region of interest" description="Disordered" evidence="1">
    <location>
        <begin position="198"/>
        <end position="241"/>
    </location>
</feature>
<evidence type="ECO:0000256" key="1">
    <source>
        <dbReference type="SAM" id="MobiDB-lite"/>
    </source>
</evidence>
<evidence type="ECO:0000313" key="3">
    <source>
        <dbReference type="Proteomes" id="UP000297716"/>
    </source>
</evidence>
<evidence type="ECO:0000313" key="2">
    <source>
        <dbReference type="EMBL" id="TGJ86650.1"/>
    </source>
</evidence>
<keyword evidence="3" id="KW-1185">Reference proteome</keyword>
<accession>A0A4Z0Z522</accession>
<comment type="caution">
    <text evidence="2">The sequence shown here is derived from an EMBL/GenBank/DDBJ whole genome shotgun (WGS) entry which is preliminary data.</text>
</comment>
<dbReference type="AlphaFoldDB" id="A0A4Z0Z522"/>
<sequence>MSDDIDIDSILDSVISRSAARKKVATEEAIRTQGKEKMARTVQRLVREAQANLRATLSAELGKIAGDTEKKLETYHILQEEVDDIEPSEHNLSAALEPDNRHDSPTGVLELMQHNMSLPSSPKQEIIQPMRPLADAADNSNKLGANIESDDDKDWLRDNDESDQNGIISQEASAVIQRYEAQPGDLGWGRSSEYAIKSTPRNSRWRSSRKIILDSDEEDEKQNSTPSSKSRKPTGDTRKSRHAVLSNIFPLDIRHRIAVDTLRHRYPQAFQLGLGSAVRAQST</sequence>
<dbReference type="OrthoDB" id="4772251at2759"/>
<organism evidence="2 3">
    <name type="scientific">Xylaria hypoxylon</name>
    <dbReference type="NCBI Taxonomy" id="37992"/>
    <lineage>
        <taxon>Eukaryota</taxon>
        <taxon>Fungi</taxon>
        <taxon>Dikarya</taxon>
        <taxon>Ascomycota</taxon>
        <taxon>Pezizomycotina</taxon>
        <taxon>Sordariomycetes</taxon>
        <taxon>Xylariomycetidae</taxon>
        <taxon>Xylariales</taxon>
        <taxon>Xylariaceae</taxon>
        <taxon>Xylaria</taxon>
    </lineage>
</organism>
<feature type="region of interest" description="Disordered" evidence="1">
    <location>
        <begin position="136"/>
        <end position="166"/>
    </location>
</feature>
<dbReference type="Proteomes" id="UP000297716">
    <property type="component" value="Unassembled WGS sequence"/>
</dbReference>
<name>A0A4Z0Z522_9PEZI</name>
<reference evidence="2 3" key="1">
    <citation type="submission" date="2019-03" db="EMBL/GenBank/DDBJ databases">
        <title>Draft genome sequence of Xylaria hypoxylon DSM 108379, a ubiquitous saprotrophic-parasitic fungi on hardwood.</title>
        <authorList>
            <person name="Buettner E."/>
            <person name="Leonhardt S."/>
            <person name="Gebauer A.M."/>
            <person name="Liers C."/>
            <person name="Hofrichter M."/>
            <person name="Kellner H."/>
        </authorList>
    </citation>
    <scope>NUCLEOTIDE SEQUENCE [LARGE SCALE GENOMIC DNA]</scope>
    <source>
        <strain evidence="2 3">DSM 108379</strain>
    </source>
</reference>
<protein>
    <submittedName>
        <fullName evidence="2">Uncharacterized protein</fullName>
    </submittedName>
</protein>